<dbReference type="SMART" id="SM00220">
    <property type="entry name" value="S_TKc"/>
    <property type="match status" value="1"/>
</dbReference>
<gene>
    <name evidence="8" type="ORF">E2C06_17285</name>
</gene>
<dbReference type="Gene3D" id="1.10.510.10">
    <property type="entry name" value="Transferase(Phosphotransferase) domain 1"/>
    <property type="match status" value="1"/>
</dbReference>
<dbReference type="SMART" id="SM00331">
    <property type="entry name" value="PP2C_SIG"/>
    <property type="match status" value="1"/>
</dbReference>
<feature type="domain" description="Protein kinase" evidence="6">
    <location>
        <begin position="269"/>
        <end position="549"/>
    </location>
</feature>
<dbReference type="Pfam" id="PF00069">
    <property type="entry name" value="Pkinase"/>
    <property type="match status" value="1"/>
</dbReference>
<evidence type="ECO:0000256" key="2">
    <source>
        <dbReference type="ARBA" id="ARBA00022741"/>
    </source>
</evidence>
<organism evidence="8 9">
    <name type="scientific">Dankookia rubra</name>
    <dbReference type="NCBI Taxonomy" id="1442381"/>
    <lineage>
        <taxon>Bacteria</taxon>
        <taxon>Pseudomonadati</taxon>
        <taxon>Pseudomonadota</taxon>
        <taxon>Alphaproteobacteria</taxon>
        <taxon>Acetobacterales</taxon>
        <taxon>Roseomonadaceae</taxon>
        <taxon>Dankookia</taxon>
    </lineage>
</organism>
<keyword evidence="5" id="KW-1133">Transmembrane helix</keyword>
<dbReference type="Proteomes" id="UP000295096">
    <property type="component" value="Unassembled WGS sequence"/>
</dbReference>
<dbReference type="PANTHER" id="PTHR43289">
    <property type="entry name" value="MITOGEN-ACTIVATED PROTEIN KINASE KINASE KINASE 20-RELATED"/>
    <property type="match status" value="1"/>
</dbReference>
<dbReference type="CDD" id="cd14014">
    <property type="entry name" value="STKc_PknB_like"/>
    <property type="match status" value="1"/>
</dbReference>
<keyword evidence="4" id="KW-0067">ATP-binding</keyword>
<evidence type="ECO:0000256" key="1">
    <source>
        <dbReference type="ARBA" id="ARBA00022679"/>
    </source>
</evidence>
<keyword evidence="5" id="KW-0472">Membrane</keyword>
<dbReference type="CDD" id="cd00143">
    <property type="entry name" value="PP2Cc"/>
    <property type="match status" value="1"/>
</dbReference>
<evidence type="ECO:0000256" key="4">
    <source>
        <dbReference type="ARBA" id="ARBA00022840"/>
    </source>
</evidence>
<dbReference type="InterPro" id="IPR011009">
    <property type="entry name" value="Kinase-like_dom_sf"/>
</dbReference>
<evidence type="ECO:0000259" key="6">
    <source>
        <dbReference type="PROSITE" id="PS50011"/>
    </source>
</evidence>
<keyword evidence="2" id="KW-0547">Nucleotide-binding</keyword>
<evidence type="ECO:0000313" key="8">
    <source>
        <dbReference type="EMBL" id="TDH61390.1"/>
    </source>
</evidence>
<dbReference type="InterPro" id="IPR000719">
    <property type="entry name" value="Prot_kinase_dom"/>
</dbReference>
<dbReference type="GO" id="GO:0005524">
    <property type="term" value="F:ATP binding"/>
    <property type="evidence" value="ECO:0007669"/>
    <property type="project" value="UniProtKB-KW"/>
</dbReference>
<keyword evidence="3 8" id="KW-0418">Kinase</keyword>
<protein>
    <submittedName>
        <fullName evidence="8">Bifunctional protein-serine/threonine kinase/phosphatase</fullName>
    </submittedName>
</protein>
<comment type="caution">
    <text evidence="8">The sequence shown here is derived from an EMBL/GenBank/DDBJ whole genome shotgun (WGS) entry which is preliminary data.</text>
</comment>
<dbReference type="SUPFAM" id="SSF56112">
    <property type="entry name" value="Protein kinase-like (PK-like)"/>
    <property type="match status" value="1"/>
</dbReference>
<accession>A0A4R5QDW9</accession>
<dbReference type="Pfam" id="PF13672">
    <property type="entry name" value="PP2C_2"/>
    <property type="match status" value="1"/>
</dbReference>
<dbReference type="PANTHER" id="PTHR43289:SF34">
    <property type="entry name" value="SERINE_THREONINE-PROTEIN KINASE YBDM-RELATED"/>
    <property type="match status" value="1"/>
</dbReference>
<dbReference type="SUPFAM" id="SSF81606">
    <property type="entry name" value="PP2C-like"/>
    <property type="match status" value="1"/>
</dbReference>
<reference evidence="8 9" key="1">
    <citation type="journal article" date="2016" name="J. Microbiol.">
        <title>Dankookia rubra gen. nov., sp. nov., an alphaproteobacterium isolated from sediment of a shallow stream.</title>
        <authorList>
            <person name="Kim W.H."/>
            <person name="Kim D.H."/>
            <person name="Kang K."/>
            <person name="Ahn T.Y."/>
        </authorList>
    </citation>
    <scope>NUCLEOTIDE SEQUENCE [LARGE SCALE GENOMIC DNA]</scope>
    <source>
        <strain evidence="8 9">JCM30602</strain>
    </source>
</reference>
<dbReference type="InterPro" id="IPR008271">
    <property type="entry name" value="Ser/Thr_kinase_AS"/>
</dbReference>
<dbReference type="InterPro" id="IPR001932">
    <property type="entry name" value="PPM-type_phosphatase-like_dom"/>
</dbReference>
<dbReference type="Gene3D" id="3.30.200.20">
    <property type="entry name" value="Phosphorylase Kinase, domain 1"/>
    <property type="match status" value="1"/>
</dbReference>
<evidence type="ECO:0000256" key="3">
    <source>
        <dbReference type="ARBA" id="ARBA00022777"/>
    </source>
</evidence>
<feature type="transmembrane region" description="Helical" evidence="5">
    <location>
        <begin position="549"/>
        <end position="568"/>
    </location>
</feature>
<proteinExistence type="predicted"/>
<evidence type="ECO:0000256" key="5">
    <source>
        <dbReference type="SAM" id="Phobius"/>
    </source>
</evidence>
<keyword evidence="1" id="KW-0808">Transferase</keyword>
<name>A0A4R5QDW9_9PROT</name>
<sequence>MPPDIVSPPRGRLELRLGICSERGGRARNEDFAAAWLGESGRRGAIAALADGIGGAKGGRVAAELAVRGLIDGLLGQSEALGVRKTAGRAIEALNGWVHAKGRTDPDLAGMGCTLTAVVLRGRRMHVLHVGDSRLYRLRDGVLARLTTDHAQPGTHALTRAIGAAESVRVDYAESAARPHDRLLLCSDGVHGGLSDAVVAVELGRRGAPEDAARRLVEAALATSVGDNATALVLDLLDLPAPDRADLEAAIDARPIAPPPRRGATIDGYALDEMLADSRTSRVFRGRDTLSAEGRAVVLKFPKPGTAAEASFRQAYLRESWIAARIRSPHLGEVLEPPPERASRLYAVMPHYGGETLERRILRGPPIALLPGLEIAAALCKAVAALHRAGVVHRDIKPDNVILQPGGGVRLIDLGVARLPQLEEFAAADIPGTPSFMAPELLAGASAGDERSDLYALGVTLTRLFSGAYPYGEVDAFSRPRFGAPASLLSRRPDLPAWLDQVLARAVAVAPEERFGDAVEMLFALERGMAGGAPARPRPRSLHDRDPLLFWRVVSALLALLLLLSWALP</sequence>
<dbReference type="RefSeq" id="WP_133289862.1">
    <property type="nucleotide sequence ID" value="NZ_SMSJ01000022.1"/>
</dbReference>
<dbReference type="GO" id="GO:0004674">
    <property type="term" value="F:protein serine/threonine kinase activity"/>
    <property type="evidence" value="ECO:0007669"/>
    <property type="project" value="TreeGrafter"/>
</dbReference>
<dbReference type="AlphaFoldDB" id="A0A4R5QDW9"/>
<keyword evidence="9" id="KW-1185">Reference proteome</keyword>
<keyword evidence="5" id="KW-0812">Transmembrane</keyword>
<dbReference type="PROSITE" id="PS50011">
    <property type="entry name" value="PROTEIN_KINASE_DOM"/>
    <property type="match status" value="1"/>
</dbReference>
<dbReference type="InterPro" id="IPR036457">
    <property type="entry name" value="PPM-type-like_dom_sf"/>
</dbReference>
<evidence type="ECO:0000313" key="9">
    <source>
        <dbReference type="Proteomes" id="UP000295096"/>
    </source>
</evidence>
<dbReference type="Gene3D" id="3.60.40.10">
    <property type="entry name" value="PPM-type phosphatase domain"/>
    <property type="match status" value="1"/>
</dbReference>
<dbReference type="PROSITE" id="PS51746">
    <property type="entry name" value="PPM_2"/>
    <property type="match status" value="1"/>
</dbReference>
<dbReference type="SMART" id="SM00332">
    <property type="entry name" value="PP2Cc"/>
    <property type="match status" value="1"/>
</dbReference>
<feature type="domain" description="PPM-type phosphatase" evidence="7">
    <location>
        <begin position="16"/>
        <end position="236"/>
    </location>
</feature>
<dbReference type="PROSITE" id="PS00108">
    <property type="entry name" value="PROTEIN_KINASE_ST"/>
    <property type="match status" value="1"/>
</dbReference>
<dbReference type="OrthoDB" id="9801841at2"/>
<dbReference type="EMBL" id="SMSJ01000022">
    <property type="protein sequence ID" value="TDH61390.1"/>
    <property type="molecule type" value="Genomic_DNA"/>
</dbReference>
<evidence type="ECO:0000259" key="7">
    <source>
        <dbReference type="PROSITE" id="PS51746"/>
    </source>
</evidence>